<evidence type="ECO:0000256" key="9">
    <source>
        <dbReference type="ARBA" id="ARBA00023052"/>
    </source>
</evidence>
<evidence type="ECO:0000256" key="7">
    <source>
        <dbReference type="ARBA" id="ARBA00022723"/>
    </source>
</evidence>
<protein>
    <recommendedName>
        <fullName evidence="5 11">Transketolase</fullName>
        <ecNumber evidence="5 11">2.2.1.1</ecNumber>
    </recommendedName>
</protein>
<evidence type="ECO:0000259" key="12">
    <source>
        <dbReference type="SMART" id="SM00861"/>
    </source>
</evidence>
<dbReference type="CDD" id="cd07033">
    <property type="entry name" value="TPP_PYR_DXS_TK_like"/>
    <property type="match status" value="1"/>
</dbReference>
<dbReference type="RefSeq" id="WP_380972484.1">
    <property type="nucleotide sequence ID" value="NZ_JBHTEF010000001.1"/>
</dbReference>
<keyword evidence="8" id="KW-0460">Magnesium</keyword>
<comment type="cofactor">
    <cofactor evidence="2">
        <name>thiamine diphosphate</name>
        <dbReference type="ChEBI" id="CHEBI:58937"/>
    </cofactor>
</comment>
<evidence type="ECO:0000256" key="4">
    <source>
        <dbReference type="ARBA" id="ARBA00011738"/>
    </source>
</evidence>
<name>A0ABW2SKP6_9ACTO</name>
<evidence type="ECO:0000256" key="10">
    <source>
        <dbReference type="ARBA" id="ARBA00049473"/>
    </source>
</evidence>
<comment type="subunit">
    <text evidence="4">Homodimer.</text>
</comment>
<dbReference type="EC" id="2.2.1.1" evidence="5 11"/>
<evidence type="ECO:0000313" key="13">
    <source>
        <dbReference type="EMBL" id="MFC7580460.1"/>
    </source>
</evidence>
<reference evidence="14" key="1">
    <citation type="journal article" date="2019" name="Int. J. Syst. Evol. Microbiol.">
        <title>The Global Catalogue of Microorganisms (GCM) 10K type strain sequencing project: providing services to taxonomists for standard genome sequencing and annotation.</title>
        <authorList>
            <consortium name="The Broad Institute Genomics Platform"/>
            <consortium name="The Broad Institute Genome Sequencing Center for Infectious Disease"/>
            <person name="Wu L."/>
            <person name="Ma J."/>
        </authorList>
    </citation>
    <scope>NUCLEOTIDE SEQUENCE [LARGE SCALE GENOMIC DNA]</scope>
    <source>
        <strain evidence="14">CCUG 56698</strain>
    </source>
</reference>
<evidence type="ECO:0000256" key="1">
    <source>
        <dbReference type="ARBA" id="ARBA00001946"/>
    </source>
</evidence>
<dbReference type="InterPro" id="IPR055152">
    <property type="entry name" value="Transketolase-like_C_2"/>
</dbReference>
<dbReference type="NCBIfam" id="TIGR00232">
    <property type="entry name" value="tktlase_bact"/>
    <property type="match status" value="1"/>
</dbReference>
<dbReference type="SUPFAM" id="SSF52922">
    <property type="entry name" value="TK C-terminal domain-like"/>
    <property type="match status" value="1"/>
</dbReference>
<dbReference type="InterPro" id="IPR033247">
    <property type="entry name" value="Transketolase_fam"/>
</dbReference>
<dbReference type="PANTHER" id="PTHR43522:SF2">
    <property type="entry name" value="TRANSKETOLASE 1-RELATED"/>
    <property type="match status" value="1"/>
</dbReference>
<proteinExistence type="inferred from homology"/>
<comment type="similarity">
    <text evidence="3">Belongs to the transketolase family.</text>
</comment>
<dbReference type="GO" id="GO:0004802">
    <property type="term" value="F:transketolase activity"/>
    <property type="evidence" value="ECO:0007669"/>
    <property type="project" value="UniProtKB-EC"/>
</dbReference>
<accession>A0ABW2SKP6</accession>
<dbReference type="PANTHER" id="PTHR43522">
    <property type="entry name" value="TRANSKETOLASE"/>
    <property type="match status" value="1"/>
</dbReference>
<dbReference type="CDD" id="cd02012">
    <property type="entry name" value="TPP_TK"/>
    <property type="match status" value="1"/>
</dbReference>
<evidence type="ECO:0000256" key="3">
    <source>
        <dbReference type="ARBA" id="ARBA00007131"/>
    </source>
</evidence>
<dbReference type="Pfam" id="PF02779">
    <property type="entry name" value="Transket_pyr"/>
    <property type="match status" value="1"/>
</dbReference>
<sequence length="700" mass="74165">MTLKWDELDDRAVTTAKILAADAVEKTGNGHPGTPISLAPAAYLLYQRHLRMDPSDDRWLGRDRFVLSAGHASLLQYIQLYLAGAGLELGDIERLRTLGSLTPGHPEFRHTRGIELTTGPLGTGLAAAVGFAMSARRSHGLFDPETPLGESVFDHRVYVIAGDGCMQEGVASEAASLAGTQQLGNLVVLYDDNHISIEDDTNIAFTEDVLARYEAYGWHVQRVDWLADDGSYVEDVSALDEAIGAAEREAARPSIIALRTIIGWPTPGKQNTGGIHGSKLGSDALRGLKEALGADPDASFAVDQEAVDHARAGAADRAREAHADWDARYAAWRDAHPSRAATLDRVLAGRMPQGWEESLPAFEEGKPLATRAASGQVLGAIAATVPELWGGSADLAGSNNTAMKGWPSFLPVERSSAAFPGDPFGRNLHFGVREFGMGAIMNGIAADGLSRVYGGTFFVFSDFMRGAVRLAALMDLPVVYVWTHDSIGVGEDGPTHQPVEHLAACRAIPNLAVVRPADAAETAEAWRAILEQRHPAALVLSRQGLPNPARGGDTGLAPARGVARGAYVLADAVDVDGRPAVPDVILMASGSEIALALDARGTLAAEGVRARVVSVPCMEWFDAQDAGYRESVLPRAIRARVSVEAGIAMPWRGWVGDAGRSVSIEGFGASGPGAALFTEYGIDTAHVVAAARETLRDVQG</sequence>
<evidence type="ECO:0000256" key="2">
    <source>
        <dbReference type="ARBA" id="ARBA00001964"/>
    </source>
</evidence>
<dbReference type="SMART" id="SM00861">
    <property type="entry name" value="Transket_pyr"/>
    <property type="match status" value="1"/>
</dbReference>
<comment type="catalytic activity">
    <reaction evidence="10">
        <text>D-sedoheptulose 7-phosphate + D-glyceraldehyde 3-phosphate = aldehydo-D-ribose 5-phosphate + D-xylulose 5-phosphate</text>
        <dbReference type="Rhea" id="RHEA:10508"/>
        <dbReference type="ChEBI" id="CHEBI:57483"/>
        <dbReference type="ChEBI" id="CHEBI:57737"/>
        <dbReference type="ChEBI" id="CHEBI:58273"/>
        <dbReference type="ChEBI" id="CHEBI:59776"/>
        <dbReference type="EC" id="2.2.1.1"/>
    </reaction>
</comment>
<dbReference type="InterPro" id="IPR029061">
    <property type="entry name" value="THDP-binding"/>
</dbReference>
<dbReference type="Gene3D" id="3.40.50.970">
    <property type="match status" value="2"/>
</dbReference>
<dbReference type="Pfam" id="PF22613">
    <property type="entry name" value="Transketolase_C_1"/>
    <property type="match status" value="1"/>
</dbReference>
<dbReference type="Pfam" id="PF00456">
    <property type="entry name" value="Transketolase_N"/>
    <property type="match status" value="1"/>
</dbReference>
<evidence type="ECO:0000313" key="14">
    <source>
        <dbReference type="Proteomes" id="UP001596527"/>
    </source>
</evidence>
<dbReference type="Proteomes" id="UP001596527">
    <property type="component" value="Unassembled WGS sequence"/>
</dbReference>
<evidence type="ECO:0000256" key="5">
    <source>
        <dbReference type="ARBA" id="ARBA00013152"/>
    </source>
</evidence>
<evidence type="ECO:0000256" key="8">
    <source>
        <dbReference type="ARBA" id="ARBA00022842"/>
    </source>
</evidence>
<dbReference type="Gene3D" id="3.40.50.920">
    <property type="match status" value="1"/>
</dbReference>
<evidence type="ECO:0000256" key="6">
    <source>
        <dbReference type="ARBA" id="ARBA00022679"/>
    </source>
</evidence>
<keyword evidence="14" id="KW-1185">Reference proteome</keyword>
<keyword evidence="9" id="KW-0786">Thiamine pyrophosphate</keyword>
<organism evidence="13 14">
    <name type="scientific">Schaalia naturae</name>
    <dbReference type="NCBI Taxonomy" id="635203"/>
    <lineage>
        <taxon>Bacteria</taxon>
        <taxon>Bacillati</taxon>
        <taxon>Actinomycetota</taxon>
        <taxon>Actinomycetes</taxon>
        <taxon>Actinomycetales</taxon>
        <taxon>Actinomycetaceae</taxon>
        <taxon>Schaalia</taxon>
    </lineage>
</organism>
<evidence type="ECO:0000256" key="11">
    <source>
        <dbReference type="NCBIfam" id="TIGR00232"/>
    </source>
</evidence>
<dbReference type="InterPro" id="IPR005474">
    <property type="entry name" value="Transketolase_N"/>
</dbReference>
<comment type="cofactor">
    <cofactor evidence="1">
        <name>Mg(2+)</name>
        <dbReference type="ChEBI" id="CHEBI:18420"/>
    </cofactor>
</comment>
<dbReference type="InterPro" id="IPR009014">
    <property type="entry name" value="Transketo_C/PFOR_II"/>
</dbReference>
<comment type="caution">
    <text evidence="13">The sequence shown here is derived from an EMBL/GenBank/DDBJ whole genome shotgun (WGS) entry which is preliminary data.</text>
</comment>
<dbReference type="InterPro" id="IPR020826">
    <property type="entry name" value="Transketolase_BS"/>
</dbReference>
<dbReference type="InterPro" id="IPR005478">
    <property type="entry name" value="Transketolase_bac-like"/>
</dbReference>
<gene>
    <name evidence="13" type="primary">tkt</name>
    <name evidence="13" type="ORF">ACFQWG_04410</name>
</gene>
<feature type="domain" description="Transketolase-like pyrimidine-binding" evidence="12">
    <location>
        <begin position="368"/>
        <end position="547"/>
    </location>
</feature>
<dbReference type="EMBL" id="JBHTEF010000001">
    <property type="protein sequence ID" value="MFC7580460.1"/>
    <property type="molecule type" value="Genomic_DNA"/>
</dbReference>
<dbReference type="PROSITE" id="PS00802">
    <property type="entry name" value="TRANSKETOLASE_2"/>
    <property type="match status" value="1"/>
</dbReference>
<keyword evidence="6 13" id="KW-0808">Transferase</keyword>
<dbReference type="SUPFAM" id="SSF52518">
    <property type="entry name" value="Thiamin diphosphate-binding fold (THDP-binding)"/>
    <property type="match status" value="2"/>
</dbReference>
<dbReference type="InterPro" id="IPR005475">
    <property type="entry name" value="Transketolase-like_Pyr-bd"/>
</dbReference>
<keyword evidence="7" id="KW-0479">Metal-binding</keyword>